<name>A0A6J7X1H0_9CAUD</name>
<proteinExistence type="predicted"/>
<accession>A0A6J7X1H0</accession>
<gene>
    <name evidence="1" type="ORF">UFOVP366_37</name>
</gene>
<protein>
    <recommendedName>
        <fullName evidence="2">Transglycosylase SLT domain-containing protein</fullName>
    </recommendedName>
</protein>
<sequence length="169" mass="18519">MSSCGSTVKVSTETLPVLQLAPVTTQPVILNAHEALQADLATTTTTTTTTTEAPLVSDPLDYIDESRAMYGNCGEWYETLIAVGGRAEDWPIWSRVIHTESRCLPAPGKNPATADCIGLTQIFFRVHQAWLSEFGFSREDLLDPVKNLTFAVALQKSSGWSPWAYLNMP</sequence>
<evidence type="ECO:0000313" key="1">
    <source>
        <dbReference type="EMBL" id="CAB5222945.1"/>
    </source>
</evidence>
<reference evidence="1" key="1">
    <citation type="submission" date="2020-05" db="EMBL/GenBank/DDBJ databases">
        <authorList>
            <person name="Chiriac C."/>
            <person name="Salcher M."/>
            <person name="Ghai R."/>
            <person name="Kavagutti S V."/>
        </authorList>
    </citation>
    <scope>NUCLEOTIDE SEQUENCE</scope>
</reference>
<organism evidence="1">
    <name type="scientific">uncultured Caudovirales phage</name>
    <dbReference type="NCBI Taxonomy" id="2100421"/>
    <lineage>
        <taxon>Viruses</taxon>
        <taxon>Duplodnaviria</taxon>
        <taxon>Heunggongvirae</taxon>
        <taxon>Uroviricota</taxon>
        <taxon>Caudoviricetes</taxon>
        <taxon>Peduoviridae</taxon>
        <taxon>Maltschvirus</taxon>
        <taxon>Maltschvirus maltsch</taxon>
    </lineage>
</organism>
<dbReference type="EMBL" id="LR798308">
    <property type="protein sequence ID" value="CAB5222945.1"/>
    <property type="molecule type" value="Genomic_DNA"/>
</dbReference>
<evidence type="ECO:0008006" key="2">
    <source>
        <dbReference type="Google" id="ProtNLM"/>
    </source>
</evidence>